<feature type="transmembrane region" description="Helical" evidence="10">
    <location>
        <begin position="619"/>
        <end position="641"/>
    </location>
</feature>
<evidence type="ECO:0000256" key="7">
    <source>
        <dbReference type="ARBA" id="ARBA00023180"/>
    </source>
</evidence>
<sequence length="742" mass="83441">MHRVVFNGPTKVMAVGAGCSTCTEATAGVSHFWNLMQCNCGKAINEMHRVVFHGPTKLMAVGAGCSTCTEATAGVSHFWNLMQVTPTSASPALSDRKRFPKFFRTATSDLNMNAARIELMKYMGWKRIAIIQESQEIFTLVAEALIPLLKKENFELITTETFHPSKSIDNLIKRDARIIFGGFYMGQAMKIFCRAYKRGLYGPKIQWIIGGWYDSKWWNTQDPSKDSANCTMDQILTAMNGYIATGAVHWNAVEERGLADITAEEFRAEFNRFTNYTEPFGYKFAAWSFDCVWAAAVCLNNTVNDLEPTGHRIEEFTYDHVNYTDLMMANMAKTDFLGVKGRVKFDEFGTSFSDTRVAQLQGENDVTIAILKVGSSFTDDTLVNPFQFHSNENKPPVDGPQLFKERFYVPRYLYFFMCFVSMLGILCTLVPYLNVVNRKARLIKMSSPNLNNIILCGCLLNYIYVFFEGLNENYPVVMFCTVRNFLLVAGFSLAFGALFAKTWRVHAIFTEKNVIQKKAIKDSKLIAMVGVLLMMNMTVLILSLIIDPPHVKTLEARPIISPHDSDVINQYLIDTCSSKNEVYFMAALYIIQGVLLFGGCFLAYETRKVKVEALNDSQLIGVCIYNAVVLSFMGVAITFILPDNPPVKYGLVSSFIIGGTTFTAFLLFLPKLKRVRNLNAQIADSQTEASTSASRINASTISQKPPAMLAIELKITKDRLRECEAKIEVQERVIRDLRARIV</sequence>
<feature type="transmembrane region" description="Helical" evidence="10">
    <location>
        <begin position="647"/>
        <end position="669"/>
    </location>
</feature>
<dbReference type="Pfam" id="PF00003">
    <property type="entry name" value="7tm_3"/>
    <property type="match status" value="1"/>
</dbReference>
<feature type="coiled-coil region" evidence="9">
    <location>
        <begin position="713"/>
        <end position="740"/>
    </location>
</feature>
<evidence type="ECO:0000256" key="5">
    <source>
        <dbReference type="ARBA" id="ARBA00023136"/>
    </source>
</evidence>
<dbReference type="PROSITE" id="PS50259">
    <property type="entry name" value="G_PROTEIN_RECEP_F3_4"/>
    <property type="match status" value="1"/>
</dbReference>
<keyword evidence="12" id="KW-1185">Reference proteome</keyword>
<dbReference type="InterPro" id="IPR028082">
    <property type="entry name" value="Peripla_BP_I"/>
</dbReference>
<keyword evidence="9" id="KW-0175">Coiled coil</keyword>
<dbReference type="GeneID" id="106818601"/>
<dbReference type="Pfam" id="PF01094">
    <property type="entry name" value="ANF_receptor"/>
    <property type="match status" value="1"/>
</dbReference>
<proteinExistence type="predicted"/>
<dbReference type="CDD" id="cd15047">
    <property type="entry name" value="7tmC_GABA-B-like"/>
    <property type="match status" value="1"/>
</dbReference>
<keyword evidence="5 10" id="KW-0472">Membrane</keyword>
<accession>A0ABM1F2W1</accession>
<feature type="transmembrane region" description="Helical" evidence="10">
    <location>
        <begin position="525"/>
        <end position="546"/>
    </location>
</feature>
<evidence type="ECO:0000313" key="12">
    <source>
        <dbReference type="Proteomes" id="UP000695022"/>
    </source>
</evidence>
<evidence type="ECO:0000256" key="3">
    <source>
        <dbReference type="ARBA" id="ARBA00022989"/>
    </source>
</evidence>
<feature type="transmembrane region" description="Helical" evidence="10">
    <location>
        <begin position="412"/>
        <end position="436"/>
    </location>
</feature>
<dbReference type="PANTHER" id="PTHR10519">
    <property type="entry name" value="GABA-B RECEPTOR"/>
    <property type="match status" value="1"/>
</dbReference>
<evidence type="ECO:0000259" key="11">
    <source>
        <dbReference type="PROSITE" id="PS50259"/>
    </source>
</evidence>
<evidence type="ECO:0000256" key="6">
    <source>
        <dbReference type="ARBA" id="ARBA00023170"/>
    </source>
</evidence>
<dbReference type="InterPro" id="IPR001828">
    <property type="entry name" value="ANF_lig-bd_rcpt"/>
</dbReference>
<dbReference type="CDD" id="cd06366">
    <property type="entry name" value="PBP1_GABAb_receptor"/>
    <property type="match status" value="1"/>
</dbReference>
<dbReference type="RefSeq" id="XP_014678782.1">
    <property type="nucleotide sequence ID" value="XM_014823296.1"/>
</dbReference>
<protein>
    <submittedName>
        <fullName evidence="13">Gamma-aminobutyric acid type B receptor subunit 2-like</fullName>
    </submittedName>
</protein>
<dbReference type="InterPro" id="IPR002455">
    <property type="entry name" value="GPCR3_GABA-B"/>
</dbReference>
<dbReference type="Proteomes" id="UP000695022">
    <property type="component" value="Unplaced"/>
</dbReference>
<dbReference type="SUPFAM" id="SSF53822">
    <property type="entry name" value="Periplasmic binding protein-like I"/>
    <property type="match status" value="1"/>
</dbReference>
<feature type="transmembrane region" description="Helical" evidence="10">
    <location>
        <begin position="485"/>
        <end position="504"/>
    </location>
</feature>
<keyword evidence="6" id="KW-0675">Receptor</keyword>
<evidence type="ECO:0000256" key="10">
    <source>
        <dbReference type="SAM" id="Phobius"/>
    </source>
</evidence>
<feature type="transmembrane region" description="Helical" evidence="10">
    <location>
        <begin position="448"/>
        <end position="465"/>
    </location>
</feature>
<dbReference type="PRINTS" id="PR01176">
    <property type="entry name" value="GABABRECEPTR"/>
</dbReference>
<evidence type="ECO:0000256" key="4">
    <source>
        <dbReference type="ARBA" id="ARBA00023040"/>
    </source>
</evidence>
<organism evidence="12 13">
    <name type="scientific">Priapulus caudatus</name>
    <name type="common">Priapulid worm</name>
    <dbReference type="NCBI Taxonomy" id="37621"/>
    <lineage>
        <taxon>Eukaryota</taxon>
        <taxon>Metazoa</taxon>
        <taxon>Ecdysozoa</taxon>
        <taxon>Scalidophora</taxon>
        <taxon>Priapulida</taxon>
        <taxon>Priapulimorpha</taxon>
        <taxon>Priapulimorphida</taxon>
        <taxon>Priapulidae</taxon>
        <taxon>Priapulus</taxon>
    </lineage>
</organism>
<dbReference type="PANTHER" id="PTHR10519:SF20">
    <property type="entry name" value="G-PROTEIN COUPLED RECEPTOR 156-RELATED"/>
    <property type="match status" value="1"/>
</dbReference>
<keyword evidence="4" id="KW-0297">G-protein coupled receptor</keyword>
<feature type="domain" description="G-protein coupled receptors family 3 profile" evidence="11">
    <location>
        <begin position="475"/>
        <end position="675"/>
    </location>
</feature>
<comment type="subcellular location">
    <subcellularLocation>
        <location evidence="1">Membrane</location>
        <topology evidence="1">Multi-pass membrane protein</topology>
    </subcellularLocation>
</comment>
<dbReference type="InterPro" id="IPR017978">
    <property type="entry name" value="GPCR_3_C"/>
</dbReference>
<keyword evidence="8" id="KW-0807">Transducer</keyword>
<gene>
    <name evidence="13" type="primary">LOC106818601</name>
</gene>
<dbReference type="Gene3D" id="3.40.50.2300">
    <property type="match status" value="3"/>
</dbReference>
<feature type="transmembrane region" description="Helical" evidence="10">
    <location>
        <begin position="582"/>
        <end position="604"/>
    </location>
</feature>
<evidence type="ECO:0000256" key="2">
    <source>
        <dbReference type="ARBA" id="ARBA00022692"/>
    </source>
</evidence>
<keyword evidence="2 10" id="KW-0812">Transmembrane</keyword>
<evidence type="ECO:0000256" key="8">
    <source>
        <dbReference type="ARBA" id="ARBA00023224"/>
    </source>
</evidence>
<reference evidence="13" key="1">
    <citation type="submission" date="2025-08" db="UniProtKB">
        <authorList>
            <consortium name="RefSeq"/>
        </authorList>
    </citation>
    <scope>IDENTIFICATION</scope>
</reference>
<evidence type="ECO:0000256" key="9">
    <source>
        <dbReference type="SAM" id="Coils"/>
    </source>
</evidence>
<keyword evidence="3 10" id="KW-1133">Transmembrane helix</keyword>
<evidence type="ECO:0000313" key="13">
    <source>
        <dbReference type="RefSeq" id="XP_014678782.1"/>
    </source>
</evidence>
<name>A0ABM1F2W1_PRICU</name>
<evidence type="ECO:0000256" key="1">
    <source>
        <dbReference type="ARBA" id="ARBA00004141"/>
    </source>
</evidence>
<keyword evidence="7" id="KW-0325">Glycoprotein</keyword>